<name>A0AA36CCF8_9BILA</name>
<dbReference type="AlphaFoldDB" id="A0AA36CCF8"/>
<proteinExistence type="predicted"/>
<feature type="compositionally biased region" description="Low complexity" evidence="1">
    <location>
        <begin position="351"/>
        <end position="364"/>
    </location>
</feature>
<reference evidence="2" key="1">
    <citation type="submission" date="2023-06" db="EMBL/GenBank/DDBJ databases">
        <authorList>
            <person name="Delattre M."/>
        </authorList>
    </citation>
    <scope>NUCLEOTIDE SEQUENCE</scope>
    <source>
        <strain evidence="2">AF72</strain>
    </source>
</reference>
<dbReference type="EMBL" id="CATQJA010001241">
    <property type="protein sequence ID" value="CAJ0566449.1"/>
    <property type="molecule type" value="Genomic_DNA"/>
</dbReference>
<dbReference type="PANTHER" id="PTHR21749">
    <property type="entry name" value="PRION-LIKE- Q/N-RICH -DOMAIN-BEARING PROTEIN PROTEIN 24"/>
    <property type="match status" value="1"/>
</dbReference>
<dbReference type="SUPFAM" id="SSF57302">
    <property type="entry name" value="Snake toxin-like"/>
    <property type="match status" value="1"/>
</dbReference>
<dbReference type="InterPro" id="IPR045860">
    <property type="entry name" value="Snake_toxin-like_sf"/>
</dbReference>
<feature type="non-terminal residue" evidence="2">
    <location>
        <position position="455"/>
    </location>
</feature>
<accession>A0AA36CCF8</accession>
<feature type="compositionally biased region" description="Polar residues" evidence="1">
    <location>
        <begin position="390"/>
        <end position="399"/>
    </location>
</feature>
<feature type="compositionally biased region" description="Basic and acidic residues" evidence="1">
    <location>
        <begin position="400"/>
        <end position="415"/>
    </location>
</feature>
<feature type="region of interest" description="Disordered" evidence="1">
    <location>
        <begin position="328"/>
        <end position="455"/>
    </location>
</feature>
<sequence length="455" mass="49526">SSLLLLKDTKKLRVEMGEFCGELDVLRAHLECGDALHALCLILETGISFLALATLHLDDADFGNRLWVLYPRPRRRWKCTRTSLFDPGFFPLRCRWPCDRPRDSDNASSSGYWTAGRGRAVIEGKRVATLSSPSILIPQNGHLQIHILSSESSQISILTTTGLDEELIWVQDGKFAGPGWNSVRIPLRVTPLPVRVLIRVKTSPSGRLAVTNTRLVDAGGKELGCATAAALTCYNGHKILNGGSTGETTEDCGSGAFCYNMSAQVAVFVDLMKAGCSRWRCMLAQDSCIGMNFQGIPVHFCCCSTDRCNVGAYSHMAGHNWNNNNNGPGGANWNNNNNDNNNGVGSGNWNGNGNNNNNNNNDNTGGQGANWGTRDSDASSGFNFKDRSGDGQTKSMQRSPSREDVEKAFKMHIDSPTEAPRGGFGGEEPIQKIDVRKTTPRPMRTQSGAEVELKI</sequence>
<dbReference type="PANTHER" id="PTHR21749:SF4">
    <property type="entry name" value="PRION-LIKE-(Q_N-RICH)-DOMAIN-BEARING PROTEIN"/>
    <property type="match status" value="1"/>
</dbReference>
<protein>
    <submittedName>
        <fullName evidence="2">Uncharacterized protein</fullName>
    </submittedName>
</protein>
<comment type="caution">
    <text evidence="2">The sequence shown here is derived from an EMBL/GenBank/DDBJ whole genome shotgun (WGS) entry which is preliminary data.</text>
</comment>
<feature type="compositionally biased region" description="Low complexity" evidence="1">
    <location>
        <begin position="328"/>
        <end position="343"/>
    </location>
</feature>
<keyword evidence="3" id="KW-1185">Reference proteome</keyword>
<evidence type="ECO:0000256" key="1">
    <source>
        <dbReference type="SAM" id="MobiDB-lite"/>
    </source>
</evidence>
<evidence type="ECO:0000313" key="3">
    <source>
        <dbReference type="Proteomes" id="UP001177023"/>
    </source>
</evidence>
<dbReference type="Proteomes" id="UP001177023">
    <property type="component" value="Unassembled WGS sequence"/>
</dbReference>
<evidence type="ECO:0000313" key="2">
    <source>
        <dbReference type="EMBL" id="CAJ0566449.1"/>
    </source>
</evidence>
<feature type="non-terminal residue" evidence="2">
    <location>
        <position position="1"/>
    </location>
</feature>
<organism evidence="2 3">
    <name type="scientific">Mesorhabditis spiculigera</name>
    <dbReference type="NCBI Taxonomy" id="96644"/>
    <lineage>
        <taxon>Eukaryota</taxon>
        <taxon>Metazoa</taxon>
        <taxon>Ecdysozoa</taxon>
        <taxon>Nematoda</taxon>
        <taxon>Chromadorea</taxon>
        <taxon>Rhabditida</taxon>
        <taxon>Rhabditina</taxon>
        <taxon>Rhabditomorpha</taxon>
        <taxon>Rhabditoidea</taxon>
        <taxon>Rhabditidae</taxon>
        <taxon>Mesorhabditinae</taxon>
        <taxon>Mesorhabditis</taxon>
    </lineage>
</organism>
<gene>
    <name evidence="2" type="ORF">MSPICULIGERA_LOCUS5052</name>
</gene>
<dbReference type="Gene3D" id="2.10.60.10">
    <property type="entry name" value="CD59"/>
    <property type="match status" value="1"/>
</dbReference>